<sequence length="313" mass="33726">MTLHTPPAAWSGRTDAEGELARRWHQRVRPWQPGAAAGFALLGFACDAGVRRNQGRPGAAAAPRAIRRALANLAWHQQQTAYDAGDVHCLDDELEAAQAELGRQVTGLLDAGQFPIVLGGGHEVAYGSFLGLARHLETAGRAPRIGIVNIDAHLDLRQSPRASSGTPFAQIAADCEQRGWSFHYLCAGVAETANTAALFSTARQLDAQLLFDEELQPWRLEQPLQTLRDFIAPCDDLYLTIDLDALPASQAPGVSAPAALGVPLATLETLIDVIRASGKLRLADIAELNPELDQDQLTARTAARLIHRLTRPL</sequence>
<keyword evidence="3 5" id="KW-0369">Histidine metabolism</keyword>
<dbReference type="InterPro" id="IPR020855">
    <property type="entry name" value="Ureohydrolase_Mn_BS"/>
</dbReference>
<dbReference type="HAMAP" id="MF_00737">
    <property type="entry name" value="Formimidoylglutam"/>
    <property type="match status" value="1"/>
</dbReference>
<gene>
    <name evidence="5" type="primary">hutG</name>
    <name evidence="10" type="ORF">D1345_14340</name>
</gene>
<protein>
    <recommendedName>
        <fullName evidence="5 6">Formimidoylglutamase</fullName>
        <ecNumber evidence="5 6">3.5.3.8</ecNumber>
    </recommendedName>
    <alternativeName>
        <fullName evidence="5">Formiminoglutamase</fullName>
    </alternativeName>
    <alternativeName>
        <fullName evidence="5">Formiminoglutamate hydrolase</fullName>
    </alternativeName>
</protein>
<dbReference type="SUPFAM" id="SSF52768">
    <property type="entry name" value="Arginase/deacetylase"/>
    <property type="match status" value="1"/>
</dbReference>
<accession>A0AAD0RRG2</accession>
<dbReference type="GO" id="GO:0008783">
    <property type="term" value="F:agmatinase activity"/>
    <property type="evidence" value="ECO:0007669"/>
    <property type="project" value="TreeGrafter"/>
</dbReference>
<keyword evidence="4 5" id="KW-0464">Manganese</keyword>
<feature type="binding site" evidence="7">
    <location>
        <position position="244"/>
    </location>
    <ligand>
        <name>Mn(2+)</name>
        <dbReference type="ChEBI" id="CHEBI:29035"/>
        <label>1</label>
    </ligand>
</feature>
<feature type="binding site" evidence="5 7">
    <location>
        <position position="122"/>
    </location>
    <ligand>
        <name>Mn(2+)</name>
        <dbReference type="ChEBI" id="CHEBI:29035"/>
        <label>1</label>
    </ligand>
</feature>
<evidence type="ECO:0000256" key="8">
    <source>
        <dbReference type="PROSITE-ProRule" id="PRU00742"/>
    </source>
</evidence>
<keyword evidence="11" id="KW-1185">Reference proteome</keyword>
<evidence type="ECO:0000313" key="11">
    <source>
        <dbReference type="Proteomes" id="UP000259465"/>
    </source>
</evidence>
<evidence type="ECO:0000256" key="6">
    <source>
        <dbReference type="NCBIfam" id="TIGR01227"/>
    </source>
</evidence>
<organism evidence="10 11">
    <name type="scientific">Chromobacterium rhizoryzae</name>
    <dbReference type="NCBI Taxonomy" id="1778675"/>
    <lineage>
        <taxon>Bacteria</taxon>
        <taxon>Pseudomonadati</taxon>
        <taxon>Pseudomonadota</taxon>
        <taxon>Betaproteobacteria</taxon>
        <taxon>Neisseriales</taxon>
        <taxon>Chromobacteriaceae</taxon>
        <taxon>Chromobacterium</taxon>
    </lineage>
</organism>
<dbReference type="GO" id="GO:0019556">
    <property type="term" value="P:L-histidine catabolic process to glutamate and formamide"/>
    <property type="evidence" value="ECO:0007669"/>
    <property type="project" value="UniProtKB-UniRule"/>
</dbReference>
<reference evidence="10 11" key="1">
    <citation type="submission" date="2018-08" db="EMBL/GenBank/DDBJ databases">
        <title>Complete genome sequence of JP2-74.</title>
        <authorList>
            <person name="Wu L."/>
        </authorList>
    </citation>
    <scope>NUCLEOTIDE SEQUENCE [LARGE SCALE GENOMIC DNA]</scope>
    <source>
        <strain evidence="10 11">JP2-74</strain>
    </source>
</reference>
<keyword evidence="1 5" id="KW-0479">Metal-binding</keyword>
<proteinExistence type="inferred from homology"/>
<feature type="binding site" evidence="5 7">
    <location>
        <position position="151"/>
    </location>
    <ligand>
        <name>Mn(2+)</name>
        <dbReference type="ChEBI" id="CHEBI:29035"/>
        <label>1</label>
    </ligand>
</feature>
<name>A0AAD0RRG2_9NEIS</name>
<comment type="function">
    <text evidence="5">Catalyzes the conversion of N-formimidoyl-L-glutamate to L-glutamate and formamide.</text>
</comment>
<dbReference type="Pfam" id="PF00491">
    <property type="entry name" value="Arginase"/>
    <property type="match status" value="1"/>
</dbReference>
<dbReference type="EC" id="3.5.3.8" evidence="5 6"/>
<feature type="binding site" evidence="5 7">
    <location>
        <position position="155"/>
    </location>
    <ligand>
        <name>Mn(2+)</name>
        <dbReference type="ChEBI" id="CHEBI:29035"/>
        <label>1</label>
    </ligand>
</feature>
<comment type="cofactor">
    <cofactor evidence="5 7">
        <name>Mn(2+)</name>
        <dbReference type="ChEBI" id="CHEBI:29035"/>
    </cofactor>
    <text evidence="5 7">Binds 2 manganese ions per subunit.</text>
</comment>
<evidence type="ECO:0000256" key="3">
    <source>
        <dbReference type="ARBA" id="ARBA00022808"/>
    </source>
</evidence>
<dbReference type="PANTHER" id="PTHR11358:SF35">
    <property type="entry name" value="FORMIMIDOYLGLUTAMASE"/>
    <property type="match status" value="1"/>
</dbReference>
<dbReference type="GO" id="GO:0050415">
    <property type="term" value="F:formimidoylglutamase activity"/>
    <property type="evidence" value="ECO:0007669"/>
    <property type="project" value="UniProtKB-UniRule"/>
</dbReference>
<dbReference type="PROSITE" id="PS01053">
    <property type="entry name" value="ARGINASE_1"/>
    <property type="match status" value="1"/>
</dbReference>
<keyword evidence="2 5" id="KW-0378">Hydrolase</keyword>
<comment type="catalytic activity">
    <reaction evidence="5">
        <text>N-formimidoyl-L-glutamate + H2O = formamide + L-glutamate</text>
        <dbReference type="Rhea" id="RHEA:22492"/>
        <dbReference type="ChEBI" id="CHEBI:15377"/>
        <dbReference type="ChEBI" id="CHEBI:16397"/>
        <dbReference type="ChEBI" id="CHEBI:29985"/>
        <dbReference type="ChEBI" id="CHEBI:58928"/>
        <dbReference type="EC" id="3.5.3.8"/>
    </reaction>
</comment>
<dbReference type="InterPro" id="IPR006035">
    <property type="entry name" value="Ureohydrolase"/>
</dbReference>
<dbReference type="PROSITE" id="PS51409">
    <property type="entry name" value="ARGINASE_2"/>
    <property type="match status" value="1"/>
</dbReference>
<feature type="binding site" evidence="5 7">
    <location>
        <position position="242"/>
    </location>
    <ligand>
        <name>Mn(2+)</name>
        <dbReference type="ChEBI" id="CHEBI:29035"/>
        <label>1</label>
    </ligand>
</feature>
<feature type="binding site" evidence="5">
    <location>
        <position position="153"/>
    </location>
    <ligand>
        <name>Mn(2+)</name>
        <dbReference type="ChEBI" id="CHEBI:29035"/>
        <label>2</label>
    </ligand>
</feature>
<feature type="binding site" evidence="5">
    <location>
        <position position="244"/>
    </location>
    <ligand>
        <name>Mn(2+)</name>
        <dbReference type="ChEBI" id="CHEBI:29035"/>
        <label>2</label>
    </ligand>
</feature>
<evidence type="ECO:0000256" key="1">
    <source>
        <dbReference type="ARBA" id="ARBA00022723"/>
    </source>
</evidence>
<dbReference type="PIRSF" id="PIRSF036979">
    <property type="entry name" value="Arginase"/>
    <property type="match status" value="1"/>
</dbReference>
<dbReference type="AlphaFoldDB" id="A0AAD0RRG2"/>
<dbReference type="EMBL" id="CP031968">
    <property type="protein sequence ID" value="AXT47297.1"/>
    <property type="molecule type" value="Genomic_DNA"/>
</dbReference>
<evidence type="ECO:0000256" key="5">
    <source>
        <dbReference type="HAMAP-Rule" id="MF_00737"/>
    </source>
</evidence>
<dbReference type="PANTHER" id="PTHR11358">
    <property type="entry name" value="ARGINASE/AGMATINASE"/>
    <property type="match status" value="1"/>
</dbReference>
<dbReference type="InterPro" id="IPR023696">
    <property type="entry name" value="Ureohydrolase_dom_sf"/>
</dbReference>
<dbReference type="GO" id="GO:0033389">
    <property type="term" value="P:putrescine biosynthetic process from arginine, via agmatine"/>
    <property type="evidence" value="ECO:0007669"/>
    <property type="project" value="TreeGrafter"/>
</dbReference>
<evidence type="ECO:0000256" key="7">
    <source>
        <dbReference type="PIRSR" id="PIRSR036979-1"/>
    </source>
</evidence>
<feature type="binding site" evidence="7">
    <location>
        <position position="153"/>
    </location>
    <ligand>
        <name>Mn(2+)</name>
        <dbReference type="ChEBI" id="CHEBI:29035"/>
        <label>1</label>
    </ligand>
</feature>
<comment type="similarity">
    <text evidence="5 8 9">Belongs to the arginase family.</text>
</comment>
<evidence type="ECO:0000256" key="9">
    <source>
        <dbReference type="RuleBase" id="RU003684"/>
    </source>
</evidence>
<feature type="binding site" evidence="5">
    <location>
        <position position="242"/>
    </location>
    <ligand>
        <name>Mn(2+)</name>
        <dbReference type="ChEBI" id="CHEBI:29035"/>
        <label>2</label>
    </ligand>
</feature>
<feature type="binding site" evidence="5">
    <location>
        <position position="151"/>
    </location>
    <ligand>
        <name>Mn(2+)</name>
        <dbReference type="ChEBI" id="CHEBI:29035"/>
        <label>2</label>
    </ligand>
</feature>
<evidence type="ECO:0000256" key="4">
    <source>
        <dbReference type="ARBA" id="ARBA00023211"/>
    </source>
</evidence>
<dbReference type="RefSeq" id="WP_118268051.1">
    <property type="nucleotide sequence ID" value="NZ_CP031968.1"/>
</dbReference>
<dbReference type="InterPro" id="IPR005923">
    <property type="entry name" value="HutG"/>
</dbReference>
<dbReference type="CDD" id="cd09988">
    <property type="entry name" value="Formimidoylglutamase"/>
    <property type="match status" value="1"/>
</dbReference>
<dbReference type="KEGG" id="crz:D1345_14340"/>
<dbReference type="NCBIfam" id="TIGR01227">
    <property type="entry name" value="hutG"/>
    <property type="match status" value="1"/>
</dbReference>
<dbReference type="Proteomes" id="UP000259465">
    <property type="component" value="Chromosome"/>
</dbReference>
<comment type="pathway">
    <text evidence="5">Amino-acid degradation; L-histidine degradation into L-glutamate; L-glutamate from N-formimidoyl-L-glutamate (hydrolase route): step 1/1.</text>
</comment>
<dbReference type="PRINTS" id="PR00116">
    <property type="entry name" value="ARGINASE"/>
</dbReference>
<dbReference type="GO" id="GO:0030145">
    <property type="term" value="F:manganese ion binding"/>
    <property type="evidence" value="ECO:0007669"/>
    <property type="project" value="UniProtKB-UniRule"/>
</dbReference>
<evidence type="ECO:0000313" key="10">
    <source>
        <dbReference type="EMBL" id="AXT47297.1"/>
    </source>
</evidence>
<evidence type="ECO:0000256" key="2">
    <source>
        <dbReference type="ARBA" id="ARBA00022801"/>
    </source>
</evidence>
<dbReference type="Gene3D" id="3.40.800.10">
    <property type="entry name" value="Ureohydrolase domain"/>
    <property type="match status" value="1"/>
</dbReference>